<evidence type="ECO:0000256" key="19">
    <source>
        <dbReference type="SAM" id="Phobius"/>
    </source>
</evidence>
<dbReference type="GO" id="GO:0004190">
    <property type="term" value="F:aspartic-type endopeptidase activity"/>
    <property type="evidence" value="ECO:0007669"/>
    <property type="project" value="UniProtKB-EC"/>
</dbReference>
<keyword evidence="10 18" id="KW-0378">Hydrolase</keyword>
<evidence type="ECO:0000256" key="15">
    <source>
        <dbReference type="ARBA" id="ARBA00067082"/>
    </source>
</evidence>
<evidence type="ECO:0000256" key="9">
    <source>
        <dbReference type="ARBA" id="ARBA00022692"/>
    </source>
</evidence>
<evidence type="ECO:0000256" key="4">
    <source>
        <dbReference type="ARBA" id="ARBA00022519"/>
    </source>
</evidence>
<dbReference type="InterPro" id="IPR014032">
    <property type="entry name" value="Peptidase_A24A_bac"/>
</dbReference>
<proteinExistence type="inferred from homology"/>
<dbReference type="GO" id="GO:0008168">
    <property type="term" value="F:methyltransferase activity"/>
    <property type="evidence" value="ECO:0007669"/>
    <property type="project" value="UniProtKB-KW"/>
</dbReference>
<comment type="subcellular location">
    <subcellularLocation>
        <location evidence="1">Cell inner membrane</location>
        <topology evidence="1">Multi-pass membrane protein</topology>
    </subcellularLocation>
    <subcellularLocation>
        <location evidence="18">Cell membrane</location>
        <topology evidence="18">Multi-pass membrane protein</topology>
    </subcellularLocation>
</comment>
<dbReference type="RefSeq" id="WP_046006256.1">
    <property type="nucleotide sequence ID" value="NZ_JXYA01000042.1"/>
</dbReference>
<keyword evidence="4" id="KW-0997">Cell inner membrane</keyword>
<feature type="domain" description="Prepilin type IV endopeptidase peptidase" evidence="20">
    <location>
        <begin position="139"/>
        <end position="246"/>
    </location>
</feature>
<dbReference type="FunFam" id="1.20.120.1220:FF:000001">
    <property type="entry name" value="Type 4 prepilin-like proteins leader peptide-processing enzyme"/>
    <property type="match status" value="1"/>
</dbReference>
<keyword evidence="9 18" id="KW-0812">Transmembrane</keyword>
<keyword evidence="5 18" id="KW-0489">Methyltransferase</keyword>
<dbReference type="PRINTS" id="PR00864">
    <property type="entry name" value="PREPILNPTASE"/>
</dbReference>
<feature type="transmembrane region" description="Helical" evidence="19">
    <location>
        <begin position="134"/>
        <end position="152"/>
    </location>
</feature>
<evidence type="ECO:0000256" key="11">
    <source>
        <dbReference type="ARBA" id="ARBA00022989"/>
    </source>
</evidence>
<keyword evidence="12 19" id="KW-0472">Membrane</keyword>
<gene>
    <name evidence="22" type="ORF">TW77_17475</name>
</gene>
<evidence type="ECO:0000256" key="3">
    <source>
        <dbReference type="ARBA" id="ARBA00022475"/>
    </source>
</evidence>
<evidence type="ECO:0000256" key="5">
    <source>
        <dbReference type="ARBA" id="ARBA00022603"/>
    </source>
</evidence>
<evidence type="ECO:0000256" key="6">
    <source>
        <dbReference type="ARBA" id="ARBA00022670"/>
    </source>
</evidence>
<dbReference type="GO" id="GO:0005886">
    <property type="term" value="C:plasma membrane"/>
    <property type="evidence" value="ECO:0007669"/>
    <property type="project" value="UniProtKB-SubCell"/>
</dbReference>
<evidence type="ECO:0000256" key="13">
    <source>
        <dbReference type="ARBA" id="ARBA00023268"/>
    </source>
</evidence>
<reference evidence="22 23" key="1">
    <citation type="journal article" date="2015" name="BMC Genomics">
        <title>Genome mining reveals unlocked bioactive potential of marine Gram-negative bacteria.</title>
        <authorList>
            <person name="Machado H."/>
            <person name="Sonnenschein E.C."/>
            <person name="Melchiorsen J."/>
            <person name="Gram L."/>
        </authorList>
    </citation>
    <scope>NUCLEOTIDE SEQUENCE [LARGE SCALE GENOMIC DNA]</scope>
    <source>
        <strain evidence="22 23">S2471</strain>
    </source>
</reference>
<feature type="transmembrane region" description="Helical" evidence="19">
    <location>
        <begin position="161"/>
        <end position="179"/>
    </location>
</feature>
<evidence type="ECO:0000256" key="17">
    <source>
        <dbReference type="RuleBase" id="RU003793"/>
    </source>
</evidence>
<organism evidence="22 23">
    <name type="scientific">Pseudoalteromonas rubra</name>
    <dbReference type="NCBI Taxonomy" id="43658"/>
    <lineage>
        <taxon>Bacteria</taxon>
        <taxon>Pseudomonadati</taxon>
        <taxon>Pseudomonadota</taxon>
        <taxon>Gammaproteobacteria</taxon>
        <taxon>Alteromonadales</taxon>
        <taxon>Pseudoalteromonadaceae</taxon>
        <taxon>Pseudoalteromonas</taxon>
    </lineage>
</organism>
<dbReference type="EC" id="2.1.1.-" evidence="18"/>
<dbReference type="InterPro" id="IPR050882">
    <property type="entry name" value="Prepilin_peptidase/N-MTase"/>
</dbReference>
<feature type="transmembrane region" description="Helical" evidence="19">
    <location>
        <begin position="259"/>
        <end position="278"/>
    </location>
</feature>
<dbReference type="GO" id="GO:0006465">
    <property type="term" value="P:signal peptide processing"/>
    <property type="evidence" value="ECO:0007669"/>
    <property type="project" value="TreeGrafter"/>
</dbReference>
<evidence type="ECO:0000256" key="1">
    <source>
        <dbReference type="ARBA" id="ARBA00004429"/>
    </source>
</evidence>
<feature type="transmembrane region" description="Helical" evidence="19">
    <location>
        <begin position="185"/>
        <end position="206"/>
    </location>
</feature>
<evidence type="ECO:0000313" key="23">
    <source>
        <dbReference type="Proteomes" id="UP000033452"/>
    </source>
</evidence>
<dbReference type="InterPro" id="IPR000045">
    <property type="entry name" value="Prepilin_IV_endopep_pep"/>
</dbReference>
<comment type="catalytic activity">
    <reaction evidence="14 18">
        <text>Typically cleaves a -Gly-|-Phe- bond to release an N-terminal, basic peptide of 5-8 residues from type IV prepilin, and then N-methylates the new N-terminal amino group, the methyl donor being S-adenosyl-L-methionine.</text>
        <dbReference type="EC" id="3.4.23.43"/>
    </reaction>
</comment>
<dbReference type="Proteomes" id="UP000033452">
    <property type="component" value="Unassembled WGS sequence"/>
</dbReference>
<dbReference type="PANTHER" id="PTHR30487">
    <property type="entry name" value="TYPE 4 PREPILIN-LIKE PROTEINS LEADER PEPTIDE-PROCESSING ENZYME"/>
    <property type="match status" value="1"/>
</dbReference>
<evidence type="ECO:0000259" key="21">
    <source>
        <dbReference type="Pfam" id="PF06750"/>
    </source>
</evidence>
<keyword evidence="23" id="KW-1185">Reference proteome</keyword>
<evidence type="ECO:0000256" key="14">
    <source>
        <dbReference type="ARBA" id="ARBA00050401"/>
    </source>
</evidence>
<keyword evidence="13 18" id="KW-0511">Multifunctional enzyme</keyword>
<dbReference type="PANTHER" id="PTHR30487:SF0">
    <property type="entry name" value="PREPILIN LEADER PEPTIDASE_N-METHYLTRANSFERASE-RELATED"/>
    <property type="match status" value="1"/>
</dbReference>
<comment type="caution">
    <text evidence="22">The sequence shown here is derived from an EMBL/GenBank/DDBJ whole genome shotgun (WGS) entry which is preliminary data.</text>
</comment>
<keyword evidence="3" id="KW-1003">Cell membrane</keyword>
<dbReference type="PATRIC" id="fig|43658.5.peg.3691"/>
<dbReference type="OrthoDB" id="9789291at2"/>
<evidence type="ECO:0000256" key="18">
    <source>
        <dbReference type="RuleBase" id="RU003794"/>
    </source>
</evidence>
<evidence type="ECO:0000313" key="22">
    <source>
        <dbReference type="EMBL" id="KJZ07002.1"/>
    </source>
</evidence>
<sequence length="291" mass="32319">MQEVWHLMEQQTWFWLLTVALTSLCIGSFLNVVIYRLPVMMQRNWQSECRVILEQAPQQSEPTTFNLMTPGSTCPKCNSKIKLQHNIPLLSWVFLGGKCAYCQTPIAKRYPFVELLTGAASLWLAWHFSATPQALVYLLVTWVLIVLIFIDIDHMLLPDQLTLPLLWFALLAAVAGITIPPAEAITGAAVGYLSLWSIYWAFKLLTGKEGMGFGDFKLLAVFGALMGWQSLLIIVLLSSVVGAVIGATQLAVQGKDKATPIPFGPYLAIAGWLTLLYGEQLSRWYLSLLGA</sequence>
<dbReference type="GO" id="GO:0032259">
    <property type="term" value="P:methylation"/>
    <property type="evidence" value="ECO:0007669"/>
    <property type="project" value="UniProtKB-KW"/>
</dbReference>
<comment type="similarity">
    <text evidence="2 17">Belongs to the peptidase A24 family.</text>
</comment>
<dbReference type="EMBL" id="JXYA01000042">
    <property type="protein sequence ID" value="KJZ07002.1"/>
    <property type="molecule type" value="Genomic_DNA"/>
</dbReference>
<keyword evidence="8" id="KW-0949">S-adenosyl-L-methionine</keyword>
<dbReference type="Pfam" id="PF01478">
    <property type="entry name" value="Peptidase_A24"/>
    <property type="match status" value="1"/>
</dbReference>
<evidence type="ECO:0000256" key="16">
    <source>
        <dbReference type="ARBA" id="ARBA00071870"/>
    </source>
</evidence>
<dbReference type="AlphaFoldDB" id="A0A0F4QK18"/>
<accession>A0A0F4QK18</accession>
<dbReference type="Gene3D" id="1.20.120.1220">
    <property type="match status" value="1"/>
</dbReference>
<protein>
    <recommendedName>
        <fullName evidence="16 18">Prepilin leader peptidase/N-methyltransferase</fullName>
        <ecNumber evidence="18">2.1.1.-</ecNumber>
        <ecNumber evidence="15 18">3.4.23.43</ecNumber>
    </recommendedName>
</protein>
<dbReference type="EC" id="3.4.23.43" evidence="15 18"/>
<evidence type="ECO:0000256" key="12">
    <source>
        <dbReference type="ARBA" id="ARBA00023136"/>
    </source>
</evidence>
<dbReference type="Pfam" id="PF06750">
    <property type="entry name" value="A24_N_bact"/>
    <property type="match status" value="1"/>
</dbReference>
<evidence type="ECO:0000256" key="7">
    <source>
        <dbReference type="ARBA" id="ARBA00022679"/>
    </source>
</evidence>
<feature type="transmembrane region" description="Helical" evidence="19">
    <location>
        <begin position="12"/>
        <end position="34"/>
    </location>
</feature>
<evidence type="ECO:0000256" key="8">
    <source>
        <dbReference type="ARBA" id="ARBA00022691"/>
    </source>
</evidence>
<keyword evidence="6 18" id="KW-0645">Protease</keyword>
<evidence type="ECO:0000256" key="2">
    <source>
        <dbReference type="ARBA" id="ARBA00005801"/>
    </source>
</evidence>
<comment type="function">
    <text evidence="18">Plays an essential role in type IV pili and type II pseudopili formation by proteolytically removing the leader sequence from substrate proteins and subsequently monomethylating the alpha-amino group of the newly exposed N-terminal phenylalanine.</text>
</comment>
<dbReference type="InterPro" id="IPR010627">
    <property type="entry name" value="Prepilin_pept_A24_N"/>
</dbReference>
<evidence type="ECO:0000259" key="20">
    <source>
        <dbReference type="Pfam" id="PF01478"/>
    </source>
</evidence>
<feature type="transmembrane region" description="Helical" evidence="19">
    <location>
        <begin position="218"/>
        <end position="247"/>
    </location>
</feature>
<evidence type="ECO:0000256" key="10">
    <source>
        <dbReference type="ARBA" id="ARBA00022801"/>
    </source>
</evidence>
<keyword evidence="11 19" id="KW-1133">Transmembrane helix</keyword>
<name>A0A0F4QK18_9GAMM</name>
<feature type="domain" description="Prepilin peptidase A24 N-terminal" evidence="21">
    <location>
        <begin position="22"/>
        <end position="128"/>
    </location>
</feature>
<keyword evidence="7 18" id="KW-0808">Transferase</keyword>